<dbReference type="GO" id="GO:0005615">
    <property type="term" value="C:extracellular space"/>
    <property type="evidence" value="ECO:0007669"/>
    <property type="project" value="TreeGrafter"/>
</dbReference>
<evidence type="ECO:0000256" key="8">
    <source>
        <dbReference type="ARBA" id="ARBA00022723"/>
    </source>
</evidence>
<dbReference type="InterPro" id="IPR027268">
    <property type="entry name" value="Peptidase_M4/M1_CTD_sf"/>
</dbReference>
<dbReference type="InterPro" id="IPR001930">
    <property type="entry name" value="Peptidase_M1"/>
</dbReference>
<evidence type="ECO:0000256" key="5">
    <source>
        <dbReference type="ARBA" id="ARBA00015611"/>
    </source>
</evidence>
<comment type="similarity">
    <text evidence="3">Belongs to the peptidase M1 family.</text>
</comment>
<organism evidence="18 19">
    <name type="scientific">Acidipropionibacterium jensenii</name>
    <dbReference type="NCBI Taxonomy" id="1749"/>
    <lineage>
        <taxon>Bacteria</taxon>
        <taxon>Bacillati</taxon>
        <taxon>Actinomycetota</taxon>
        <taxon>Actinomycetes</taxon>
        <taxon>Propionibacteriales</taxon>
        <taxon>Propionibacteriaceae</taxon>
        <taxon>Acidipropionibacterium</taxon>
    </lineage>
</organism>
<keyword evidence="7" id="KW-0645">Protease</keyword>
<feature type="region of interest" description="Disordered" evidence="14">
    <location>
        <begin position="718"/>
        <end position="740"/>
    </location>
</feature>
<keyword evidence="11" id="KW-0482">Metalloprotease</keyword>
<dbReference type="GO" id="GO:0042277">
    <property type="term" value="F:peptide binding"/>
    <property type="evidence" value="ECO:0007669"/>
    <property type="project" value="TreeGrafter"/>
</dbReference>
<dbReference type="EMBL" id="CP025570">
    <property type="protein sequence ID" value="AZZ39095.1"/>
    <property type="molecule type" value="Genomic_DNA"/>
</dbReference>
<dbReference type="Gene3D" id="1.10.390.10">
    <property type="entry name" value="Neutral Protease Domain 2"/>
    <property type="match status" value="1"/>
</dbReference>
<dbReference type="EC" id="3.4.11.2" evidence="4"/>
<evidence type="ECO:0000313" key="18">
    <source>
        <dbReference type="EMBL" id="AZZ39095.1"/>
    </source>
</evidence>
<dbReference type="KEGG" id="aji:C0Z10_04285"/>
<dbReference type="FunFam" id="1.10.390.10:FF:000004">
    <property type="entry name" value="Aminopeptidase N"/>
    <property type="match status" value="1"/>
</dbReference>
<dbReference type="GO" id="GO:0070006">
    <property type="term" value="F:metalloaminopeptidase activity"/>
    <property type="evidence" value="ECO:0007669"/>
    <property type="project" value="TreeGrafter"/>
</dbReference>
<evidence type="ECO:0000256" key="4">
    <source>
        <dbReference type="ARBA" id="ARBA00012564"/>
    </source>
</evidence>
<dbReference type="SUPFAM" id="SSF55486">
    <property type="entry name" value="Metalloproteases ('zincins'), catalytic domain"/>
    <property type="match status" value="1"/>
</dbReference>
<evidence type="ECO:0000256" key="13">
    <source>
        <dbReference type="ARBA" id="ARBA00031533"/>
    </source>
</evidence>
<keyword evidence="9" id="KW-0378">Hydrolase</keyword>
<protein>
    <recommendedName>
        <fullName evidence="5">Aminopeptidase N</fullName>
        <ecNumber evidence="4">3.4.11.2</ecNumber>
    </recommendedName>
    <alternativeName>
        <fullName evidence="12">Alanine aminopeptidase</fullName>
    </alternativeName>
    <alternativeName>
        <fullName evidence="13">Lysyl aminopeptidase</fullName>
    </alternativeName>
</protein>
<dbReference type="CDD" id="cd09602">
    <property type="entry name" value="M1_APN"/>
    <property type="match status" value="1"/>
</dbReference>
<keyword evidence="8" id="KW-0479">Metal-binding</keyword>
<dbReference type="AlphaFoldDB" id="A0A3Q9UJN6"/>
<evidence type="ECO:0000256" key="6">
    <source>
        <dbReference type="ARBA" id="ARBA00022438"/>
    </source>
</evidence>
<evidence type="ECO:0000256" key="12">
    <source>
        <dbReference type="ARBA" id="ARBA00029811"/>
    </source>
</evidence>
<evidence type="ECO:0000259" key="16">
    <source>
        <dbReference type="Pfam" id="PF11838"/>
    </source>
</evidence>
<evidence type="ECO:0000256" key="3">
    <source>
        <dbReference type="ARBA" id="ARBA00010136"/>
    </source>
</evidence>
<evidence type="ECO:0000259" key="15">
    <source>
        <dbReference type="Pfam" id="PF01433"/>
    </source>
</evidence>
<dbReference type="Proteomes" id="UP000285875">
    <property type="component" value="Chromosome"/>
</dbReference>
<evidence type="ECO:0000256" key="9">
    <source>
        <dbReference type="ARBA" id="ARBA00022801"/>
    </source>
</evidence>
<dbReference type="InterPro" id="IPR045357">
    <property type="entry name" value="Aminopeptidase_N-like_N"/>
</dbReference>
<dbReference type="SUPFAM" id="SSF63737">
    <property type="entry name" value="Leukotriene A4 hydrolase N-terminal domain"/>
    <property type="match status" value="1"/>
</dbReference>
<accession>A0A3Q9UJN6</accession>
<dbReference type="Pfam" id="PF17900">
    <property type="entry name" value="Peptidase_M1_N"/>
    <property type="match status" value="1"/>
</dbReference>
<dbReference type="GO" id="GO:0005737">
    <property type="term" value="C:cytoplasm"/>
    <property type="evidence" value="ECO:0007669"/>
    <property type="project" value="TreeGrafter"/>
</dbReference>
<dbReference type="GO" id="GO:0016020">
    <property type="term" value="C:membrane"/>
    <property type="evidence" value="ECO:0007669"/>
    <property type="project" value="TreeGrafter"/>
</dbReference>
<feature type="domain" description="Aminopeptidase N-like N-terminal" evidence="17">
    <location>
        <begin position="99"/>
        <end position="198"/>
    </location>
</feature>
<evidence type="ECO:0000256" key="2">
    <source>
        <dbReference type="ARBA" id="ARBA00001947"/>
    </source>
</evidence>
<keyword evidence="6 18" id="KW-0031">Aminopeptidase</keyword>
<keyword evidence="10" id="KW-0862">Zinc</keyword>
<dbReference type="InterPro" id="IPR024571">
    <property type="entry name" value="ERAP1-like_C_dom"/>
</dbReference>
<dbReference type="InterPro" id="IPR042097">
    <property type="entry name" value="Aminopeptidase_N-like_N_sf"/>
</dbReference>
<dbReference type="PRINTS" id="PR00756">
    <property type="entry name" value="ALADIPTASE"/>
</dbReference>
<comment type="catalytic activity">
    <reaction evidence="1">
        <text>Release of an N-terminal amino acid, Xaa-|-Yaa- from a peptide, amide or arylamide. Xaa is preferably Ala, but may be most amino acids including Pro (slow action). When a terminal hydrophobic residue is followed by a prolyl residue, the two may be released as an intact Xaa-Pro dipeptide.</text>
        <dbReference type="EC" id="3.4.11.2"/>
    </reaction>
</comment>
<evidence type="ECO:0000256" key="11">
    <source>
        <dbReference type="ARBA" id="ARBA00023049"/>
    </source>
</evidence>
<proteinExistence type="inferred from homology"/>
<comment type="cofactor">
    <cofactor evidence="2">
        <name>Zn(2+)</name>
        <dbReference type="ChEBI" id="CHEBI:29105"/>
    </cofactor>
</comment>
<dbReference type="InterPro" id="IPR012778">
    <property type="entry name" value="Pept_M1_aminopeptidase"/>
</dbReference>
<dbReference type="Gene3D" id="2.60.40.1730">
    <property type="entry name" value="tricorn interacting facor f3 domain"/>
    <property type="match status" value="1"/>
</dbReference>
<feature type="compositionally biased region" description="Low complexity" evidence="14">
    <location>
        <begin position="728"/>
        <end position="737"/>
    </location>
</feature>
<dbReference type="GO" id="GO:0016285">
    <property type="term" value="F:alanyl aminopeptidase activity"/>
    <property type="evidence" value="ECO:0007669"/>
    <property type="project" value="UniProtKB-EC"/>
</dbReference>
<dbReference type="GO" id="GO:0043171">
    <property type="term" value="P:peptide catabolic process"/>
    <property type="evidence" value="ECO:0007669"/>
    <property type="project" value="TreeGrafter"/>
</dbReference>
<feature type="domain" description="Peptidase M1 membrane alanine aminopeptidase" evidence="15">
    <location>
        <begin position="243"/>
        <end position="457"/>
    </location>
</feature>
<dbReference type="PANTHER" id="PTHR11533">
    <property type="entry name" value="PROTEASE M1 ZINC METALLOPROTEASE"/>
    <property type="match status" value="1"/>
</dbReference>
<dbReference type="Pfam" id="PF01433">
    <property type="entry name" value="Peptidase_M1"/>
    <property type="match status" value="1"/>
</dbReference>
<evidence type="ECO:0000313" key="19">
    <source>
        <dbReference type="Proteomes" id="UP000285875"/>
    </source>
</evidence>
<dbReference type="NCBIfam" id="TIGR02412">
    <property type="entry name" value="pepN_strep_liv"/>
    <property type="match status" value="1"/>
</dbReference>
<dbReference type="GO" id="GO:0006508">
    <property type="term" value="P:proteolysis"/>
    <property type="evidence" value="ECO:0007669"/>
    <property type="project" value="UniProtKB-KW"/>
</dbReference>
<gene>
    <name evidence="18" type="primary">pepN</name>
    <name evidence="18" type="ORF">C0Z10_04285</name>
</gene>
<dbReference type="Pfam" id="PF11838">
    <property type="entry name" value="ERAP1_C"/>
    <property type="match status" value="1"/>
</dbReference>
<feature type="domain" description="ERAP1-like C-terminal" evidence="16">
    <location>
        <begin position="539"/>
        <end position="854"/>
    </location>
</feature>
<evidence type="ECO:0000256" key="1">
    <source>
        <dbReference type="ARBA" id="ARBA00000098"/>
    </source>
</evidence>
<evidence type="ECO:0000256" key="10">
    <source>
        <dbReference type="ARBA" id="ARBA00022833"/>
    </source>
</evidence>
<dbReference type="InterPro" id="IPR014782">
    <property type="entry name" value="Peptidase_M1_dom"/>
</dbReference>
<evidence type="ECO:0000259" key="17">
    <source>
        <dbReference type="Pfam" id="PF17900"/>
    </source>
</evidence>
<dbReference type="GO" id="GO:0008270">
    <property type="term" value="F:zinc ion binding"/>
    <property type="evidence" value="ECO:0007669"/>
    <property type="project" value="InterPro"/>
</dbReference>
<dbReference type="InterPro" id="IPR050344">
    <property type="entry name" value="Peptidase_M1_aminopeptidases"/>
</dbReference>
<evidence type="ECO:0000256" key="14">
    <source>
        <dbReference type="SAM" id="MobiDB-lite"/>
    </source>
</evidence>
<sequence length="864" mass="95091">MNPVNISRDEARTRSGIVRTLGYRVVVDLSGRDPQGNPLADPTGTFVSSSTIHFTSTGEPTHADLIADGVYAAELDGVPLDPAAHHDHRYPIEAPAGEHQLTIVALCRYSHSGEGLHRFVDPADGKVYLYSQFEIADARRVYANFEQPDQKGTFQLQVLAPTGWTVISNSAEVTVAQGPYDDISTWQFGPTPRISTYLTALVAGDYHVDEGTVRTREGGDIQANILCRQSMKEFLDADRIRTTTQRGFEVYEAEFGHPYPFSKYDQSFVPEFNAGAMENAGCVTHRDDYLFRSKVTAAAYDARDNTILHELAHMWFGDLVTMTWWDDLWLNESFAEWASHHCQEKIVARYGGVNPWVSFANQRKTWGYAQDQLPTTHPIAADMVDLATVEQNFDGITYAKGASTLKQLVAFVGEDAFLAGVRAYLNANAFGNSQLSDLLDQLQRSSGRDLSSFTETWLRTPGVNTVRPDFDLDENGAFTRFDIVQSASAQFPTLRTHRLGIGIYSLTDEGLVRTDGLDVDIFGERTPIAALVGHSRGDLILLNDADLTYAKVRLDPASLATLTAHIGQLVDPLARALCWGAAWDMCRDAELRAQDYVTLVSHGLASEQDLTAVSSLIRQATAATLNYTDPSLREEVRTGLISTLATLLRDAEPGSDHQLALTNGLTGAIGIQGVPLLAGWLNGEEVPEGLDVDQDLRWRIVSTLARLGAADESFIAAEQERDKTSSGAEQAAGARAAVPTAQAKETAWKRATDEAGVPNETYRSIVSHFNNPDQEEVLKPYAAKYLQLCEVINAEQGQWREAGHAQVQNALQWLFPGEVADRAWLDELSGWMSSRTLSSTVRRVLLEQADGTERALRCQAFSLK</sequence>
<reference evidence="19" key="1">
    <citation type="submission" date="2017-12" db="EMBL/GenBank/DDBJ databases">
        <title>Whole genome sequencing of Acidipropionibacterium jensenii strains JS279 and JS280.</title>
        <authorList>
            <person name="Deptula P."/>
            <person name="Laine P."/>
            <person name="Smolander O.-P."/>
            <person name="Paulin L."/>
            <person name="Auvinen P."/>
            <person name="Varmanen P."/>
        </authorList>
    </citation>
    <scope>NUCLEOTIDE SEQUENCE [LARGE SCALE GENOMIC DNA]</scope>
    <source>
        <strain evidence="19">JS280</strain>
    </source>
</reference>
<evidence type="ECO:0000256" key="7">
    <source>
        <dbReference type="ARBA" id="ARBA00022670"/>
    </source>
</evidence>
<name>A0A3Q9UJN6_9ACTN</name>
<dbReference type="PANTHER" id="PTHR11533:SF174">
    <property type="entry name" value="PUROMYCIN-SENSITIVE AMINOPEPTIDASE-RELATED"/>
    <property type="match status" value="1"/>
</dbReference>
<dbReference type="RefSeq" id="WP_097798559.1">
    <property type="nucleotide sequence ID" value="NZ_CP025570.1"/>
</dbReference>